<keyword evidence="1" id="KW-0812">Transmembrane</keyword>
<evidence type="ECO:0000313" key="3">
    <source>
        <dbReference type="Proteomes" id="UP001432027"/>
    </source>
</evidence>
<evidence type="ECO:0000256" key="1">
    <source>
        <dbReference type="SAM" id="Phobius"/>
    </source>
</evidence>
<feature type="transmembrane region" description="Helical" evidence="1">
    <location>
        <begin position="12"/>
        <end position="33"/>
    </location>
</feature>
<keyword evidence="1" id="KW-1133">Transmembrane helix</keyword>
<dbReference type="AlphaFoldDB" id="A0AAV5SPN2"/>
<reference evidence="2" key="1">
    <citation type="submission" date="2023-10" db="EMBL/GenBank/DDBJ databases">
        <title>Genome assembly of Pristionchus species.</title>
        <authorList>
            <person name="Yoshida K."/>
            <person name="Sommer R.J."/>
        </authorList>
    </citation>
    <scope>NUCLEOTIDE SEQUENCE</scope>
    <source>
        <strain evidence="2">RS0144</strain>
    </source>
</reference>
<dbReference type="EMBL" id="BTSX01000002">
    <property type="protein sequence ID" value="GMS83279.1"/>
    <property type="molecule type" value="Genomic_DNA"/>
</dbReference>
<dbReference type="Proteomes" id="UP001432027">
    <property type="component" value="Unassembled WGS sequence"/>
</dbReference>
<name>A0AAV5SPN2_9BILA</name>
<gene>
    <name evidence="2" type="ORF">PENTCL1PPCAC_5454</name>
</gene>
<feature type="non-terminal residue" evidence="2">
    <location>
        <position position="1"/>
    </location>
</feature>
<organism evidence="2 3">
    <name type="scientific">Pristionchus entomophagus</name>
    <dbReference type="NCBI Taxonomy" id="358040"/>
    <lineage>
        <taxon>Eukaryota</taxon>
        <taxon>Metazoa</taxon>
        <taxon>Ecdysozoa</taxon>
        <taxon>Nematoda</taxon>
        <taxon>Chromadorea</taxon>
        <taxon>Rhabditida</taxon>
        <taxon>Rhabditina</taxon>
        <taxon>Diplogasteromorpha</taxon>
        <taxon>Diplogasteroidea</taxon>
        <taxon>Neodiplogasteridae</taxon>
        <taxon>Pristionchus</taxon>
    </lineage>
</organism>
<sequence length="89" mass="10168">RVTHTSGALPVMNFLATLIPLLCIIAACFATLMDSEQQQQQLRQPIGYGYEQYLDEAPVKRAQTFVRFGKRAQTFVRFGRSAPRFEEDQ</sequence>
<keyword evidence="1" id="KW-0472">Membrane</keyword>
<keyword evidence="3" id="KW-1185">Reference proteome</keyword>
<proteinExistence type="predicted"/>
<evidence type="ECO:0000313" key="2">
    <source>
        <dbReference type="EMBL" id="GMS83279.1"/>
    </source>
</evidence>
<accession>A0AAV5SPN2</accession>
<comment type="caution">
    <text evidence="2">The sequence shown here is derived from an EMBL/GenBank/DDBJ whole genome shotgun (WGS) entry which is preliminary data.</text>
</comment>
<protein>
    <submittedName>
        <fullName evidence="2">Uncharacterized protein</fullName>
    </submittedName>
</protein>